<proteinExistence type="predicted"/>
<dbReference type="Proteomes" id="UP000703269">
    <property type="component" value="Unassembled WGS sequence"/>
</dbReference>
<name>A0A9P3GQV8_9APHY</name>
<protein>
    <submittedName>
        <fullName evidence="1">Uncharacterized protein</fullName>
    </submittedName>
</protein>
<evidence type="ECO:0000313" key="2">
    <source>
        <dbReference type="Proteomes" id="UP000703269"/>
    </source>
</evidence>
<evidence type="ECO:0000313" key="1">
    <source>
        <dbReference type="EMBL" id="GJE97860.1"/>
    </source>
</evidence>
<gene>
    <name evidence="1" type="ORF">PsYK624_140820</name>
</gene>
<accession>A0A9P3GQV8</accession>
<keyword evidence="2" id="KW-1185">Reference proteome</keyword>
<comment type="caution">
    <text evidence="1">The sequence shown here is derived from an EMBL/GenBank/DDBJ whole genome shotgun (WGS) entry which is preliminary data.</text>
</comment>
<reference evidence="1 2" key="1">
    <citation type="submission" date="2021-08" db="EMBL/GenBank/DDBJ databases">
        <title>Draft Genome Sequence of Phanerochaete sordida strain YK-624.</title>
        <authorList>
            <person name="Mori T."/>
            <person name="Dohra H."/>
            <person name="Suzuki T."/>
            <person name="Kawagishi H."/>
            <person name="Hirai H."/>
        </authorList>
    </citation>
    <scope>NUCLEOTIDE SEQUENCE [LARGE SCALE GENOMIC DNA]</scope>
    <source>
        <strain evidence="1 2">YK-624</strain>
    </source>
</reference>
<dbReference type="AlphaFoldDB" id="A0A9P3GQV8"/>
<sequence length="151" mass="16499">MEPKTSCAAHSSHAVLADAAAMPRCQAQHRDRHDSWSRPRPPGYHRRLVRCASPTLATRSVDLLKVACTPNSTSTLAFNAVVDILHCPSVQRDPPIHTTPDSTRTLPRNPVVDVLVHPNVQPRCPRTTGRGHSGRAGSRRALYGAELLSLH</sequence>
<dbReference type="EMBL" id="BPQB01000078">
    <property type="protein sequence ID" value="GJE97860.1"/>
    <property type="molecule type" value="Genomic_DNA"/>
</dbReference>
<organism evidence="1 2">
    <name type="scientific">Phanerochaete sordida</name>
    <dbReference type="NCBI Taxonomy" id="48140"/>
    <lineage>
        <taxon>Eukaryota</taxon>
        <taxon>Fungi</taxon>
        <taxon>Dikarya</taxon>
        <taxon>Basidiomycota</taxon>
        <taxon>Agaricomycotina</taxon>
        <taxon>Agaricomycetes</taxon>
        <taxon>Polyporales</taxon>
        <taxon>Phanerochaetaceae</taxon>
        <taxon>Phanerochaete</taxon>
    </lineage>
</organism>